<dbReference type="Proteomes" id="UP000008630">
    <property type="component" value="Chromosome"/>
</dbReference>
<dbReference type="HOGENOM" id="CLU_2045051_0_0_10"/>
<gene>
    <name evidence="1" type="ordered locus">Bache_0122</name>
</gene>
<sequence>MLKKIRPNMVIQQTSHYKKTNFTIYKTMGETSVHQWHVRFTSIIHKFKTSVLIDFQTIRYGYAPYNKQNIIPIKKAQELILLLLSFSIHKGRKVIIFSSSYCLSLLEQPTLSLLFLSIEL</sequence>
<proteinExistence type="predicted"/>
<evidence type="ECO:0000313" key="1">
    <source>
        <dbReference type="EMBL" id="ADV42152.1"/>
    </source>
</evidence>
<evidence type="ECO:0000313" key="2">
    <source>
        <dbReference type="Proteomes" id="UP000008630"/>
    </source>
</evidence>
<reference key="1">
    <citation type="submission" date="2010-11" db="EMBL/GenBank/DDBJ databases">
        <title>The complete genome of Bacteroides helcogenes P 36-108.</title>
        <authorList>
            <consortium name="US DOE Joint Genome Institute (JGI-PGF)"/>
            <person name="Lucas S."/>
            <person name="Copeland A."/>
            <person name="Lapidus A."/>
            <person name="Bruce D."/>
            <person name="Goodwin L."/>
            <person name="Pitluck S."/>
            <person name="Kyrpides N."/>
            <person name="Mavromatis K."/>
            <person name="Ivanova N."/>
            <person name="Zeytun A."/>
            <person name="Brettin T."/>
            <person name="Detter J.C."/>
            <person name="Tapia R."/>
            <person name="Han C."/>
            <person name="Land M."/>
            <person name="Hauser L."/>
            <person name="Markowitz V."/>
            <person name="Cheng J.-F."/>
            <person name="Hugenholtz P."/>
            <person name="Woyke T."/>
            <person name="Wu D."/>
            <person name="Gronow S."/>
            <person name="Wellnitz S."/>
            <person name="Brambilla E."/>
            <person name="Klenk H.-P."/>
            <person name="Eisen J.A."/>
        </authorList>
    </citation>
    <scope>NUCLEOTIDE SEQUENCE</scope>
    <source>
        <strain>P 36-108</strain>
    </source>
</reference>
<organism evidence="1 2">
    <name type="scientific">Bacteroides helcogenes (strain ATCC 35417 / DSM 20613 / JCM 6297 / CCUG 15421 / P 36-108)</name>
    <dbReference type="NCBI Taxonomy" id="693979"/>
    <lineage>
        <taxon>Bacteria</taxon>
        <taxon>Pseudomonadati</taxon>
        <taxon>Bacteroidota</taxon>
        <taxon>Bacteroidia</taxon>
        <taxon>Bacteroidales</taxon>
        <taxon>Bacteroidaceae</taxon>
        <taxon>Bacteroides</taxon>
    </lineage>
</organism>
<reference evidence="1 2" key="2">
    <citation type="journal article" date="2011" name="Stand. Genomic Sci.">
        <title>Complete genome sequence of Bacteroides helcogenes type strain (P 36-108).</title>
        <authorList>
            <person name="Pati A."/>
            <person name="Gronow S."/>
            <person name="Zeytun A."/>
            <person name="Lapidus A."/>
            <person name="Nolan M."/>
            <person name="Hammon N."/>
            <person name="Deshpande S."/>
            <person name="Cheng J.F."/>
            <person name="Tapia R."/>
            <person name="Han C."/>
            <person name="Goodwin L."/>
            <person name="Pitluck S."/>
            <person name="Liolios K."/>
            <person name="Pagani I."/>
            <person name="Ivanova N."/>
            <person name="Mavromatis K."/>
            <person name="Chen A."/>
            <person name="Palaniappan K."/>
            <person name="Land M."/>
            <person name="Hauser L."/>
            <person name="Chang Y.J."/>
            <person name="Jeffries C.D."/>
            <person name="Detter J.C."/>
            <person name="Brambilla E."/>
            <person name="Rohde M."/>
            <person name="Goker M."/>
            <person name="Woyke T."/>
            <person name="Bristow J."/>
            <person name="Eisen J.A."/>
            <person name="Markowitz V."/>
            <person name="Hugenholtz P."/>
            <person name="Kyrpides N.C."/>
            <person name="Klenk H.P."/>
            <person name="Lucas S."/>
        </authorList>
    </citation>
    <scope>NUCLEOTIDE SEQUENCE [LARGE SCALE GENOMIC DNA]</scope>
    <source>
        <strain evidence="2">ATCC 35417 / DSM 20613 / JCM 6297 / CCUG 15421 / P 36-108</strain>
    </source>
</reference>
<name>E6SSI0_BACT6</name>
<dbReference type="EMBL" id="CP002352">
    <property type="protein sequence ID" value="ADV42152.1"/>
    <property type="molecule type" value="Genomic_DNA"/>
</dbReference>
<keyword evidence="2" id="KW-1185">Reference proteome</keyword>
<protein>
    <submittedName>
        <fullName evidence="1">Uncharacterized protein</fullName>
    </submittedName>
</protein>
<accession>E6SSI0</accession>
<dbReference type="KEGG" id="bhl:Bache_0122"/>
<dbReference type="AlphaFoldDB" id="E6SSI0"/>